<dbReference type="Proteomes" id="UP000006055">
    <property type="component" value="Chromosome"/>
</dbReference>
<reference evidence="3" key="1">
    <citation type="submission" date="2012-06" db="EMBL/GenBank/DDBJ databases">
        <title>Complete sequence of chromosome of Desulfomonile tiedjei DSM 6799.</title>
        <authorList>
            <person name="Lucas S."/>
            <person name="Copeland A."/>
            <person name="Lapidus A."/>
            <person name="Glavina del Rio T."/>
            <person name="Dalin E."/>
            <person name="Tice H."/>
            <person name="Bruce D."/>
            <person name="Goodwin L."/>
            <person name="Pitluck S."/>
            <person name="Peters L."/>
            <person name="Ovchinnikova G."/>
            <person name="Zeytun A."/>
            <person name="Lu M."/>
            <person name="Kyrpides N."/>
            <person name="Mavromatis K."/>
            <person name="Ivanova N."/>
            <person name="Brettin T."/>
            <person name="Detter J.C."/>
            <person name="Han C."/>
            <person name="Larimer F."/>
            <person name="Land M."/>
            <person name="Hauser L."/>
            <person name="Markowitz V."/>
            <person name="Cheng J.-F."/>
            <person name="Hugenholtz P."/>
            <person name="Woyke T."/>
            <person name="Wu D."/>
            <person name="Spring S."/>
            <person name="Schroeder M."/>
            <person name="Brambilla E."/>
            <person name="Klenk H.-P."/>
            <person name="Eisen J.A."/>
        </authorList>
    </citation>
    <scope>NUCLEOTIDE SEQUENCE [LARGE SCALE GENOMIC DNA]</scope>
    <source>
        <strain evidence="3">ATCC 49306 / DSM 6799 / DCB-1</strain>
    </source>
</reference>
<gene>
    <name evidence="2" type="ordered locus">Desti_2240</name>
</gene>
<keyword evidence="1" id="KW-1133">Transmembrane helix</keyword>
<evidence type="ECO:0000313" key="2">
    <source>
        <dbReference type="EMBL" id="AFM24931.1"/>
    </source>
</evidence>
<protein>
    <recommendedName>
        <fullName evidence="4">SGNH hydrolase-type esterase domain-containing protein</fullName>
    </recommendedName>
</protein>
<dbReference type="AlphaFoldDB" id="I4C5U0"/>
<dbReference type="Gene3D" id="3.40.50.1110">
    <property type="entry name" value="SGNH hydrolase"/>
    <property type="match status" value="1"/>
</dbReference>
<organism evidence="2 3">
    <name type="scientific">Desulfomonile tiedjei (strain ATCC 49306 / DSM 6799 / DCB-1)</name>
    <dbReference type="NCBI Taxonomy" id="706587"/>
    <lineage>
        <taxon>Bacteria</taxon>
        <taxon>Pseudomonadati</taxon>
        <taxon>Thermodesulfobacteriota</taxon>
        <taxon>Desulfomonilia</taxon>
        <taxon>Desulfomonilales</taxon>
        <taxon>Desulfomonilaceae</taxon>
        <taxon>Desulfomonile</taxon>
    </lineage>
</organism>
<name>I4C5U0_DESTA</name>
<keyword evidence="1" id="KW-0812">Transmembrane</keyword>
<dbReference type="SUPFAM" id="SSF52266">
    <property type="entry name" value="SGNH hydrolase"/>
    <property type="match status" value="1"/>
</dbReference>
<dbReference type="OrthoDB" id="8480707at2"/>
<feature type="transmembrane region" description="Helical" evidence="1">
    <location>
        <begin position="30"/>
        <end position="52"/>
    </location>
</feature>
<dbReference type="RefSeq" id="WP_014810074.1">
    <property type="nucleotide sequence ID" value="NC_018025.1"/>
</dbReference>
<proteinExistence type="predicted"/>
<dbReference type="EMBL" id="CP003360">
    <property type="protein sequence ID" value="AFM24931.1"/>
    <property type="molecule type" value="Genomic_DNA"/>
</dbReference>
<dbReference type="CDD" id="cd00229">
    <property type="entry name" value="SGNH_hydrolase"/>
    <property type="match status" value="1"/>
</dbReference>
<evidence type="ECO:0008006" key="4">
    <source>
        <dbReference type="Google" id="ProtNLM"/>
    </source>
</evidence>
<accession>I4C5U0</accession>
<dbReference type="InterPro" id="IPR036514">
    <property type="entry name" value="SGNH_hydro_sf"/>
</dbReference>
<keyword evidence="3" id="KW-1185">Reference proteome</keyword>
<dbReference type="STRING" id="706587.Desti_2240"/>
<dbReference type="HOGENOM" id="CLU_656708_0_0_7"/>
<dbReference type="GO" id="GO:0016788">
    <property type="term" value="F:hydrolase activity, acting on ester bonds"/>
    <property type="evidence" value="ECO:0007669"/>
    <property type="project" value="UniProtKB-ARBA"/>
</dbReference>
<sequence length="440" mass="49980">MESKEVPGISTDVMTGTGWFRRLVRSLPNYYSTLALIFFNCLLLFVIINLIADAALEMHSQKKKADAQKGTPWSYRRFHDSLTRVYPGLTNDQISKLMVETRHLRQEYESYTEFRESPCNGEYVNVDVKGYRPIKNQGPWPPTTDKFTIFVFGGSTAFGYGVADDMTVASRMQDLLASEYGIAANVYNLGRGSYFSVQERVLFEKLLLAGYVPDMAIFIDGLNDLTLYDGVPARTRNLRAFMDEGEIPLITKVIKGLPLMKATKIAMSSHDTGDVKIQDLFKIASPSDRSSIMQGVAKRYFSNIKLTEAIAAGYRVTPVFVWQPVPVYAYDRKYCIFGEFDYEGQLPALKPGYDFMARTFAEHPPNKNVIWAADIQQNLKMPLYVDAVHYSPEMTTILAKFILDTVMSRGLYEESLNRRQNRIDKSHSFEKQFQAGPAQE</sequence>
<dbReference type="KEGG" id="dti:Desti_2240"/>
<dbReference type="eggNOG" id="COG2755">
    <property type="taxonomic scope" value="Bacteria"/>
</dbReference>
<evidence type="ECO:0000256" key="1">
    <source>
        <dbReference type="SAM" id="Phobius"/>
    </source>
</evidence>
<evidence type="ECO:0000313" key="3">
    <source>
        <dbReference type="Proteomes" id="UP000006055"/>
    </source>
</evidence>
<keyword evidence="1" id="KW-0472">Membrane</keyword>